<evidence type="ECO:0000256" key="8">
    <source>
        <dbReference type="ARBA" id="ARBA00023065"/>
    </source>
</evidence>
<dbReference type="InterPro" id="IPR010917">
    <property type="entry name" value="TonB_rcpt_CS"/>
</dbReference>
<evidence type="ECO:0000256" key="12">
    <source>
        <dbReference type="RuleBase" id="RU003357"/>
    </source>
</evidence>
<evidence type="ECO:0000259" key="14">
    <source>
        <dbReference type="Pfam" id="PF00593"/>
    </source>
</evidence>
<dbReference type="SUPFAM" id="SSF56935">
    <property type="entry name" value="Porins"/>
    <property type="match status" value="1"/>
</dbReference>
<dbReference type="PROSITE" id="PS01156">
    <property type="entry name" value="TONB_DEPENDENT_REC_2"/>
    <property type="match status" value="1"/>
</dbReference>
<dbReference type="InterPro" id="IPR039426">
    <property type="entry name" value="TonB-dep_rcpt-like"/>
</dbReference>
<dbReference type="Gene3D" id="2.40.170.20">
    <property type="entry name" value="TonB-dependent receptor, beta-barrel domain"/>
    <property type="match status" value="1"/>
</dbReference>
<evidence type="ECO:0000256" key="9">
    <source>
        <dbReference type="ARBA" id="ARBA00023077"/>
    </source>
</evidence>
<comment type="similarity">
    <text evidence="12">Belongs to the TonB-dependent receptor family.</text>
</comment>
<proteinExistence type="inferred from homology"/>
<keyword evidence="11" id="KW-0998">Cell outer membrane</keyword>
<evidence type="ECO:0000256" key="5">
    <source>
        <dbReference type="ARBA" id="ARBA00022692"/>
    </source>
</evidence>
<organism evidence="16 17">
    <name type="scientific">Desulfobotulus pelophilus</name>
    <dbReference type="NCBI Taxonomy" id="2823377"/>
    <lineage>
        <taxon>Bacteria</taxon>
        <taxon>Pseudomonadati</taxon>
        <taxon>Thermodesulfobacteriota</taxon>
        <taxon>Desulfobacteria</taxon>
        <taxon>Desulfobacterales</taxon>
        <taxon>Desulfobacteraceae</taxon>
        <taxon>Desulfobotulus</taxon>
    </lineage>
</organism>
<feature type="domain" description="TonB-dependent receptor plug" evidence="15">
    <location>
        <begin position="172"/>
        <end position="287"/>
    </location>
</feature>
<evidence type="ECO:0000256" key="3">
    <source>
        <dbReference type="ARBA" id="ARBA00022452"/>
    </source>
</evidence>
<dbReference type="Proteomes" id="UP001209681">
    <property type="component" value="Unassembled WGS sequence"/>
</dbReference>
<dbReference type="PANTHER" id="PTHR32552">
    <property type="entry name" value="FERRICHROME IRON RECEPTOR-RELATED"/>
    <property type="match status" value="1"/>
</dbReference>
<evidence type="ECO:0000256" key="6">
    <source>
        <dbReference type="ARBA" id="ARBA00022729"/>
    </source>
</evidence>
<sequence>MQARTHRKRKHRTMFSLLSDRKIQSGEPSYKQKEGCRKKWSRSAYLLIGLFLLGLPHMADASPMSIRGKQQPVHIDPGPLETALHSFAHQTGVDLHFSSAETDGLHSSGLSGHLHPEEGLTRLAQEHGFRLIRRSANSFELVHGQNRTIMDSSTAMALPPILVMGEKVERSIQDTSSSVQVFDSRRIETAVNATEISDLLKMTPNIVDVGYGNHLPTVRGLDGAGPATGAVAFLAGTRPRLNVSLDGRSLTFNELAFGPQSLWDVGQVDIFLGPQSYMQGRNSIAGAVVLRSNEPSFAWEGAVKGSVGEQGYSQMAAMASGPIVEDQLAFRISADRQKRKSFVLLESYEPAGDPREFETTTLRTSLLYLPPGSPGLLTRFSVNHFDTRAPQGENMVAPPGTGSKLSGPRPVFETRSTSTIWDVEWEMSEGLRTETKIIYTDFDIQRITTAADAHADIEGREIQIEPTLHFQNSDGRLRGLAGLRYFRSSQDEFVNIFNGSNFDDKTETGSVYGEITYALLPRMDVTLGGRLEREQRKRKGGSKGIHHGGQVYSVEVDFDKTYSAFLPKLDLAWKVSPDHTLGAKVARGYRSGGAGITFDTPWTSFAFDEESVWNYELYSRHRLRDGQLELTSNIFFNNYEDMQLPYYINANAITIINAEKAQSYGAEMGVRWLPVSSLELFGGMGLLHTEIKRFSVASYEGNELPRAPSFSANMGACYRFASRFELSGSLSYKNSYYSYYDNDARGKISAYWMADLQLAYQLPKGRMVLFASNLMDKDHVVMISDNDMNAPVKTQPRMLGASLEWRF</sequence>
<comment type="caution">
    <text evidence="16">The sequence shown here is derived from an EMBL/GenBank/DDBJ whole genome shotgun (WGS) entry which is preliminary data.</text>
</comment>
<keyword evidence="17" id="KW-1185">Reference proteome</keyword>
<evidence type="ECO:0000256" key="2">
    <source>
        <dbReference type="ARBA" id="ARBA00022448"/>
    </source>
</evidence>
<evidence type="ECO:0000256" key="13">
    <source>
        <dbReference type="SAM" id="MobiDB-lite"/>
    </source>
</evidence>
<evidence type="ECO:0000313" key="17">
    <source>
        <dbReference type="Proteomes" id="UP001209681"/>
    </source>
</evidence>
<name>A0ABT3N8W5_9BACT</name>
<dbReference type="PANTHER" id="PTHR32552:SF81">
    <property type="entry name" value="TONB-DEPENDENT OUTER MEMBRANE RECEPTOR"/>
    <property type="match status" value="1"/>
</dbReference>
<evidence type="ECO:0000313" key="16">
    <source>
        <dbReference type="EMBL" id="MCW7753889.1"/>
    </source>
</evidence>
<protein>
    <submittedName>
        <fullName evidence="16">TonB-dependent receptor</fullName>
    </submittedName>
</protein>
<evidence type="ECO:0000256" key="11">
    <source>
        <dbReference type="ARBA" id="ARBA00023237"/>
    </source>
</evidence>
<dbReference type="RefSeq" id="WP_265424757.1">
    <property type="nucleotide sequence ID" value="NZ_JAPFPW010000007.1"/>
</dbReference>
<reference evidence="16 17" key="1">
    <citation type="submission" date="2022-11" db="EMBL/GenBank/DDBJ databases">
        <title>Desulfobotulus tamanensis H1 sp. nov. - anaerobic, alkaliphilic, sulphate reducing bacterium isolated from terrestrial mud volcano.</title>
        <authorList>
            <person name="Frolova A."/>
            <person name="Merkel A.Y."/>
            <person name="Slobodkin A.I."/>
        </authorList>
    </citation>
    <scope>NUCLEOTIDE SEQUENCE [LARGE SCALE GENOMIC DNA]</scope>
    <source>
        <strain evidence="16 17">H1</strain>
    </source>
</reference>
<accession>A0ABT3N8W5</accession>
<keyword evidence="4" id="KW-0410">Iron transport</keyword>
<gene>
    <name evidence="16" type="ORF">OOT00_07820</name>
</gene>
<keyword evidence="8" id="KW-0406">Ion transport</keyword>
<evidence type="ECO:0000259" key="15">
    <source>
        <dbReference type="Pfam" id="PF07715"/>
    </source>
</evidence>
<dbReference type="Pfam" id="PF07715">
    <property type="entry name" value="Plug"/>
    <property type="match status" value="1"/>
</dbReference>
<keyword evidence="5" id="KW-0812">Transmembrane</keyword>
<keyword evidence="10 12" id="KW-0472">Membrane</keyword>
<dbReference type="Pfam" id="PF00593">
    <property type="entry name" value="TonB_dep_Rec_b-barrel"/>
    <property type="match status" value="1"/>
</dbReference>
<dbReference type="EMBL" id="JAPFPW010000007">
    <property type="protein sequence ID" value="MCW7753889.1"/>
    <property type="molecule type" value="Genomic_DNA"/>
</dbReference>
<dbReference type="InterPro" id="IPR036942">
    <property type="entry name" value="Beta-barrel_TonB_sf"/>
</dbReference>
<keyword evidence="2" id="KW-0813">Transport</keyword>
<evidence type="ECO:0000256" key="7">
    <source>
        <dbReference type="ARBA" id="ARBA00023004"/>
    </source>
</evidence>
<keyword evidence="16" id="KW-0675">Receptor</keyword>
<dbReference type="InterPro" id="IPR000531">
    <property type="entry name" value="Beta-barrel_TonB"/>
</dbReference>
<dbReference type="InterPro" id="IPR012910">
    <property type="entry name" value="Plug_dom"/>
</dbReference>
<evidence type="ECO:0000256" key="10">
    <source>
        <dbReference type="ARBA" id="ARBA00023136"/>
    </source>
</evidence>
<dbReference type="Gene3D" id="3.55.50.30">
    <property type="match status" value="1"/>
</dbReference>
<comment type="subcellular location">
    <subcellularLocation>
        <location evidence="1">Cell outer membrane</location>
        <topology evidence="1">Multi-pass membrane protein</topology>
    </subcellularLocation>
</comment>
<keyword evidence="6" id="KW-0732">Signal</keyword>
<keyword evidence="3" id="KW-1134">Transmembrane beta strand</keyword>
<feature type="domain" description="TonB-dependent receptor-like beta-barrel" evidence="14">
    <location>
        <begin position="439"/>
        <end position="774"/>
    </location>
</feature>
<feature type="region of interest" description="Disordered" evidence="13">
    <location>
        <begin position="392"/>
        <end position="411"/>
    </location>
</feature>
<evidence type="ECO:0000256" key="1">
    <source>
        <dbReference type="ARBA" id="ARBA00004571"/>
    </source>
</evidence>
<evidence type="ECO:0000256" key="4">
    <source>
        <dbReference type="ARBA" id="ARBA00022496"/>
    </source>
</evidence>
<keyword evidence="9 12" id="KW-0798">TonB box</keyword>
<keyword evidence="7" id="KW-0408">Iron</keyword>